<evidence type="ECO:0000313" key="5">
    <source>
        <dbReference type="Proteomes" id="UP000366872"/>
    </source>
</evidence>
<evidence type="ECO:0000259" key="3">
    <source>
        <dbReference type="Pfam" id="PF00884"/>
    </source>
</evidence>
<dbReference type="SUPFAM" id="SSF53649">
    <property type="entry name" value="Alkaline phosphatase-like"/>
    <property type="match status" value="1"/>
</dbReference>
<dbReference type="InterPro" id="IPR050738">
    <property type="entry name" value="Sulfatase"/>
</dbReference>
<evidence type="ECO:0000256" key="2">
    <source>
        <dbReference type="ARBA" id="ARBA00022801"/>
    </source>
</evidence>
<protein>
    <submittedName>
        <fullName evidence="4">Arylsulfatase</fullName>
    </submittedName>
</protein>
<dbReference type="InterPro" id="IPR017850">
    <property type="entry name" value="Alkaline_phosphatase_core_sf"/>
</dbReference>
<reference evidence="4 5" key="1">
    <citation type="submission" date="2019-04" db="EMBL/GenBank/DDBJ databases">
        <authorList>
            <person name="Van Vliet M D."/>
        </authorList>
    </citation>
    <scope>NUCLEOTIDE SEQUENCE [LARGE SCALE GENOMIC DNA]</scope>
    <source>
        <strain evidence="4 5">F1</strain>
    </source>
</reference>
<evidence type="ECO:0000256" key="1">
    <source>
        <dbReference type="ARBA" id="ARBA00008779"/>
    </source>
</evidence>
<name>A0A6C2U234_PONDE</name>
<dbReference type="PANTHER" id="PTHR42693">
    <property type="entry name" value="ARYLSULFATASE FAMILY MEMBER"/>
    <property type="match status" value="1"/>
</dbReference>
<accession>A0A6C2U234</accession>
<dbReference type="Pfam" id="PF00884">
    <property type="entry name" value="Sulfatase"/>
    <property type="match status" value="1"/>
</dbReference>
<gene>
    <name evidence="4" type="ORF">PDESU_02607</name>
</gene>
<dbReference type="PANTHER" id="PTHR42693:SF53">
    <property type="entry name" value="ENDO-4-O-SULFATASE"/>
    <property type="match status" value="1"/>
</dbReference>
<feature type="domain" description="Sulfatase N-terminal" evidence="3">
    <location>
        <begin position="1"/>
        <end position="306"/>
    </location>
</feature>
<sequence length="421" mass="48072">MLMSGMYPWQNGVVNNCHETRQDSLRHDIQCFTDVLCSAGYETAYVGKTHWERNDALFDINENYVGSTSAPGGNRFNPYDTYIPPGRGRHGNDYWFTCVKDVHKDPRVYSNDPLRIDGKKDGEQHRPKIYSPLLEADVLIDYLKNTKGKRDTSKPFCAIWAPNPPHSPYGSEKDCDEMAYREHYKDNSSDELLNRPNIAESDAENLARAKKSMPFYLANVTGVDKQFGRVLQALEASGEADNTIVVFTADHGEMMGSHNKFGKLVIYEESFCVPFMIKYPGLTKHRLEDLMLGPVDIMPTMLGMMGLKSRIPETVEGKNYSHEIITGVWSTQPKPKSALFLGYNNKFKGVRTDRYTFQIDDAGEQLLFDNEKDPYQMNSLAVADIPQADADFILGELGRWLKESNDPWYRERMFEDRINYG</sequence>
<dbReference type="InterPro" id="IPR000917">
    <property type="entry name" value="Sulfatase_N"/>
</dbReference>
<dbReference type="EMBL" id="CAAHFG010000001">
    <property type="protein sequence ID" value="VGO14050.1"/>
    <property type="molecule type" value="Genomic_DNA"/>
</dbReference>
<comment type="similarity">
    <text evidence="1">Belongs to the sulfatase family.</text>
</comment>
<dbReference type="Gene3D" id="3.30.1120.10">
    <property type="match status" value="1"/>
</dbReference>
<evidence type="ECO:0000313" key="4">
    <source>
        <dbReference type="EMBL" id="VGO14050.1"/>
    </source>
</evidence>
<keyword evidence="5" id="KW-1185">Reference proteome</keyword>
<organism evidence="4 5">
    <name type="scientific">Pontiella desulfatans</name>
    <dbReference type="NCBI Taxonomy" id="2750659"/>
    <lineage>
        <taxon>Bacteria</taxon>
        <taxon>Pseudomonadati</taxon>
        <taxon>Kiritimatiellota</taxon>
        <taxon>Kiritimatiellia</taxon>
        <taxon>Kiritimatiellales</taxon>
        <taxon>Pontiellaceae</taxon>
        <taxon>Pontiella</taxon>
    </lineage>
</organism>
<dbReference type="Gene3D" id="3.40.720.10">
    <property type="entry name" value="Alkaline Phosphatase, subunit A"/>
    <property type="match status" value="1"/>
</dbReference>
<proteinExistence type="inferred from homology"/>
<dbReference type="AlphaFoldDB" id="A0A6C2U234"/>
<dbReference type="GO" id="GO:0004065">
    <property type="term" value="F:arylsulfatase activity"/>
    <property type="evidence" value="ECO:0007669"/>
    <property type="project" value="TreeGrafter"/>
</dbReference>
<dbReference type="Proteomes" id="UP000366872">
    <property type="component" value="Unassembled WGS sequence"/>
</dbReference>
<keyword evidence="2" id="KW-0378">Hydrolase</keyword>